<dbReference type="GO" id="GO:0051537">
    <property type="term" value="F:2 iron, 2 sulfur cluster binding"/>
    <property type="evidence" value="ECO:0007669"/>
    <property type="project" value="EnsemblFungi"/>
</dbReference>
<keyword evidence="6 7" id="KW-0627">Porphyrin biosynthesis</keyword>
<dbReference type="CDD" id="cd00419">
    <property type="entry name" value="Ferrochelatase_C"/>
    <property type="match status" value="1"/>
</dbReference>
<comment type="subcellular location">
    <subcellularLocation>
        <location evidence="7">Mitochondrion inner membrane</location>
    </subcellularLocation>
</comment>
<dbReference type="Gene3D" id="3.40.50.1400">
    <property type="match status" value="2"/>
</dbReference>
<organism evidence="9 10">
    <name type="scientific">Conidiobolus coronatus (strain ATCC 28846 / CBS 209.66 / NRRL 28638)</name>
    <name type="common">Delacroixia coronata</name>
    <dbReference type="NCBI Taxonomy" id="796925"/>
    <lineage>
        <taxon>Eukaryota</taxon>
        <taxon>Fungi</taxon>
        <taxon>Fungi incertae sedis</taxon>
        <taxon>Zoopagomycota</taxon>
        <taxon>Entomophthoromycotina</taxon>
        <taxon>Entomophthoromycetes</taxon>
        <taxon>Entomophthorales</taxon>
        <taxon>Ancylistaceae</taxon>
        <taxon>Conidiobolus</taxon>
    </lineage>
</organism>
<evidence type="ECO:0000256" key="6">
    <source>
        <dbReference type="ARBA" id="ARBA00023244"/>
    </source>
</evidence>
<dbReference type="UniPathway" id="UPA00252">
    <property type="reaction ID" value="UER00325"/>
</dbReference>
<dbReference type="Pfam" id="PF00762">
    <property type="entry name" value="Ferrochelatase"/>
    <property type="match status" value="1"/>
</dbReference>
<evidence type="ECO:0000313" key="10">
    <source>
        <dbReference type="Proteomes" id="UP000070444"/>
    </source>
</evidence>
<dbReference type="NCBIfam" id="TIGR00109">
    <property type="entry name" value="hemH"/>
    <property type="match status" value="1"/>
</dbReference>
<evidence type="ECO:0000256" key="1">
    <source>
        <dbReference type="ARBA" id="ARBA00004943"/>
    </source>
</evidence>
<keyword evidence="7" id="KW-0472">Membrane</keyword>
<gene>
    <name evidence="9" type="ORF">CONCODRAFT_59083</name>
</gene>
<dbReference type="PANTHER" id="PTHR11108:SF1">
    <property type="entry name" value="FERROCHELATASE, MITOCHONDRIAL"/>
    <property type="match status" value="1"/>
</dbReference>
<comment type="function">
    <text evidence="7">Catalyzes the ferrous insertion into protoporphyrin IX.</text>
</comment>
<evidence type="ECO:0000256" key="5">
    <source>
        <dbReference type="ARBA" id="ARBA00023239"/>
    </source>
</evidence>
<dbReference type="Proteomes" id="UP000070444">
    <property type="component" value="Unassembled WGS sequence"/>
</dbReference>
<dbReference type="SUPFAM" id="SSF53800">
    <property type="entry name" value="Chelatase"/>
    <property type="match status" value="1"/>
</dbReference>
<dbReference type="GO" id="GO:0005743">
    <property type="term" value="C:mitochondrial inner membrane"/>
    <property type="evidence" value="ECO:0007669"/>
    <property type="project" value="UniProtKB-SubCell"/>
</dbReference>
<sequence>MNLGGPSNLNEVQPFLHRLFSDPELIPIPFQKYLAPWIASRRTPQIQDQYAQIGGGSPIRMWTEKQADEMVKLLDKLSPQTAPHKPYIAFRYAPPLCEDTIKQIQEDGVKRVIAFTQYPQYSCSTTGSSVNELVTHIKANNLEDKINFSVIDRWHSHPGLVDAFVDRIESKLEEYDSSVRDKVPILFSAHSLPMTVVNRGDAYPSEVASTVTRVMEKLNRKNPYSLVWQSQVGPQPWLGPQTSDALKGLAEQGKKNALLVPIAFTSDHIETLFELDLEYGEEAKELGITGLKRAESLNDSPVFIKALADLVHNHIQNNFAPSTQMPMRCPGCKRESCKSSRDFFIEQYEKSLSEPNPAFPLNNQTINHQKDSSSKASTAQA</sequence>
<dbReference type="CDD" id="cd03411">
    <property type="entry name" value="Ferrochelatase_N"/>
    <property type="match status" value="1"/>
</dbReference>
<dbReference type="InterPro" id="IPR019772">
    <property type="entry name" value="Ferrochelatase_AS"/>
</dbReference>
<dbReference type="EMBL" id="KQ964526">
    <property type="protein sequence ID" value="KXN69694.1"/>
    <property type="molecule type" value="Genomic_DNA"/>
</dbReference>
<keyword evidence="4 7" id="KW-0350">Heme biosynthesis</keyword>
<dbReference type="GO" id="GO:0006783">
    <property type="term" value="P:heme biosynthetic process"/>
    <property type="evidence" value="ECO:0007669"/>
    <property type="project" value="UniProtKB-UniRule"/>
</dbReference>
<evidence type="ECO:0000256" key="7">
    <source>
        <dbReference type="RuleBase" id="RU000607"/>
    </source>
</evidence>
<dbReference type="HAMAP" id="MF_00323">
    <property type="entry name" value="Ferrochelatase"/>
    <property type="match status" value="1"/>
</dbReference>
<dbReference type="EC" id="4.98.1.1" evidence="7"/>
<reference evidence="9 10" key="1">
    <citation type="journal article" date="2015" name="Genome Biol. Evol.">
        <title>Phylogenomic analyses indicate that early fungi evolved digesting cell walls of algal ancestors of land plants.</title>
        <authorList>
            <person name="Chang Y."/>
            <person name="Wang S."/>
            <person name="Sekimoto S."/>
            <person name="Aerts A.L."/>
            <person name="Choi C."/>
            <person name="Clum A."/>
            <person name="LaButti K.M."/>
            <person name="Lindquist E.A."/>
            <person name="Yee Ngan C."/>
            <person name="Ohm R.A."/>
            <person name="Salamov A.A."/>
            <person name="Grigoriev I.V."/>
            <person name="Spatafora J.W."/>
            <person name="Berbee M.L."/>
        </authorList>
    </citation>
    <scope>NUCLEOTIDE SEQUENCE [LARGE SCALE GENOMIC DNA]</scope>
    <source>
        <strain evidence="9 10">NRRL 28638</strain>
    </source>
</reference>
<evidence type="ECO:0000256" key="8">
    <source>
        <dbReference type="SAM" id="MobiDB-lite"/>
    </source>
</evidence>
<dbReference type="FunFam" id="3.40.50.1400:FF:000001">
    <property type="entry name" value="Ferrochelatase"/>
    <property type="match status" value="1"/>
</dbReference>
<evidence type="ECO:0000256" key="3">
    <source>
        <dbReference type="ARBA" id="ARBA00023004"/>
    </source>
</evidence>
<keyword evidence="3 7" id="KW-0408">Iron</keyword>
<evidence type="ECO:0000256" key="2">
    <source>
        <dbReference type="ARBA" id="ARBA00007718"/>
    </source>
</evidence>
<keyword evidence="7" id="KW-0999">Mitochondrion inner membrane</keyword>
<keyword evidence="7" id="KW-0496">Mitochondrion</keyword>
<evidence type="ECO:0000313" key="9">
    <source>
        <dbReference type="EMBL" id="KXN69694.1"/>
    </source>
</evidence>
<comment type="pathway">
    <text evidence="1 7">Porphyrin-containing compound metabolism; protoheme biosynthesis; protoheme from protoporphyrin-IX: step 1/1.</text>
</comment>
<comment type="similarity">
    <text evidence="2 7">Belongs to the ferrochelatase family.</text>
</comment>
<name>A0A137P457_CONC2</name>
<dbReference type="InterPro" id="IPR033659">
    <property type="entry name" value="Ferrochelatase_N"/>
</dbReference>
<dbReference type="PANTHER" id="PTHR11108">
    <property type="entry name" value="FERROCHELATASE"/>
    <property type="match status" value="1"/>
</dbReference>
<evidence type="ECO:0000256" key="4">
    <source>
        <dbReference type="ARBA" id="ARBA00023133"/>
    </source>
</evidence>
<dbReference type="PROSITE" id="PS00534">
    <property type="entry name" value="FERROCHELATASE"/>
    <property type="match status" value="1"/>
</dbReference>
<comment type="catalytic activity">
    <reaction evidence="7">
        <text>heme b + 2 H(+) = protoporphyrin IX + Fe(2+)</text>
        <dbReference type="Rhea" id="RHEA:22584"/>
        <dbReference type="ChEBI" id="CHEBI:15378"/>
        <dbReference type="ChEBI" id="CHEBI:29033"/>
        <dbReference type="ChEBI" id="CHEBI:57306"/>
        <dbReference type="ChEBI" id="CHEBI:60344"/>
        <dbReference type="EC" id="4.98.1.1"/>
    </reaction>
</comment>
<feature type="region of interest" description="Disordered" evidence="8">
    <location>
        <begin position="353"/>
        <end position="381"/>
    </location>
</feature>
<dbReference type="InterPro" id="IPR001015">
    <property type="entry name" value="Ferrochelatase"/>
</dbReference>
<keyword evidence="5 7" id="KW-0456">Lyase</keyword>
<dbReference type="AlphaFoldDB" id="A0A137P457"/>
<proteinExistence type="inferred from homology"/>
<dbReference type="OrthoDB" id="1323at2759"/>
<dbReference type="OMA" id="DPYHCEC"/>
<accession>A0A137P457</accession>
<dbReference type="STRING" id="796925.A0A137P457"/>
<dbReference type="GO" id="GO:0004325">
    <property type="term" value="F:ferrochelatase activity"/>
    <property type="evidence" value="ECO:0007669"/>
    <property type="project" value="UniProtKB-UniRule"/>
</dbReference>
<dbReference type="InterPro" id="IPR033644">
    <property type="entry name" value="Ferrochelatase_C"/>
</dbReference>
<keyword evidence="10" id="KW-1185">Reference proteome</keyword>
<protein>
    <recommendedName>
        <fullName evidence="7">Ferrochelatase</fullName>
        <ecNumber evidence="7">4.98.1.1</ecNumber>
    </recommendedName>
</protein>